<dbReference type="PANTHER" id="PTHR43527:SF2">
    <property type="entry name" value="4-DIPHOSPHOCYTIDYL-2-C-METHYL-D-ERYTHRITOL KINASE, CHLOROPLASTIC"/>
    <property type="match status" value="1"/>
</dbReference>
<keyword evidence="7 11" id="KW-0067">ATP-binding</keyword>
<evidence type="ECO:0000256" key="7">
    <source>
        <dbReference type="ARBA" id="ARBA00022840"/>
    </source>
</evidence>
<dbReference type="Proteomes" id="UP000837958">
    <property type="component" value="Chromosome"/>
</dbReference>
<evidence type="ECO:0000313" key="17">
    <source>
        <dbReference type="Proteomes" id="UP000837958"/>
    </source>
</evidence>
<feature type="binding site" evidence="11">
    <location>
        <begin position="117"/>
        <end position="127"/>
    </location>
    <ligand>
        <name>ATP</name>
        <dbReference type="ChEBI" id="CHEBI:30616"/>
    </ligand>
</feature>
<gene>
    <name evidence="11" type="primary">ispE</name>
    <name evidence="15" type="ORF">CGSHi3655_05584</name>
    <name evidence="14" type="ORF">KRLU3655_LOCUS1589</name>
</gene>
<evidence type="ECO:0000256" key="3">
    <source>
        <dbReference type="ARBA" id="ARBA00017473"/>
    </source>
</evidence>
<keyword evidence="8 11" id="KW-0414">Isoprene biosynthesis</keyword>
<feature type="active site" evidence="11">
    <location>
        <position position="33"/>
    </location>
</feature>
<dbReference type="EC" id="2.7.1.148" evidence="2 11"/>
<evidence type="ECO:0000256" key="1">
    <source>
        <dbReference type="ARBA" id="ARBA00009684"/>
    </source>
</evidence>
<accession>A0A0H3PLT4</accession>
<dbReference type="InterPro" id="IPR036554">
    <property type="entry name" value="GHMP_kinase_C_sf"/>
</dbReference>
<keyword evidence="6 11" id="KW-0418">Kinase</keyword>
<dbReference type="FunFam" id="3.30.230.10:FF:000022">
    <property type="entry name" value="4-diphosphocytidyl-2-C-methyl-D-erythritol kinase"/>
    <property type="match status" value="1"/>
</dbReference>
<evidence type="ECO:0000256" key="2">
    <source>
        <dbReference type="ARBA" id="ARBA00012052"/>
    </source>
</evidence>
<keyword evidence="5 11" id="KW-0547">Nucleotide-binding</keyword>
<dbReference type="InterPro" id="IPR006204">
    <property type="entry name" value="GHMP_kinase_N_dom"/>
</dbReference>
<feature type="domain" description="GHMP kinase C-terminal" evidence="13">
    <location>
        <begin position="216"/>
        <end position="278"/>
    </location>
</feature>
<dbReference type="InterPro" id="IPR014721">
    <property type="entry name" value="Ribsml_uS5_D2-typ_fold_subgr"/>
</dbReference>
<proteinExistence type="inferred from homology"/>
<dbReference type="FunFam" id="3.30.70.890:FF:000004">
    <property type="entry name" value="4-diphosphocytidyl-2-C-methyl-D-erythritol kinase"/>
    <property type="match status" value="1"/>
</dbReference>
<reference evidence="17" key="2">
    <citation type="submission" date="2021-11" db="EMBL/GenBank/DDBJ databases">
        <authorList>
            <person name="Riesbeck K."/>
        </authorList>
    </citation>
    <scope>NUCLEOTIDE SEQUENCE [LARGE SCALE GENOMIC DNA]</scope>
</reference>
<dbReference type="SUPFAM" id="SSF54211">
    <property type="entry name" value="Ribosomal protein S5 domain 2-like"/>
    <property type="match status" value="1"/>
</dbReference>
<dbReference type="NCBIfam" id="TIGR00154">
    <property type="entry name" value="ispE"/>
    <property type="match status" value="1"/>
</dbReference>
<sequence>MNTLMKSHQFSTALCQNTTQSNGQPLRFPSPAKLNLFLYINGKLPNGYHELQTLFQFLDFGDWLDISIREQDNQIVLTPEIPNLKTENNLIYRAAKLLQEKANIQLGANIHLDKILPMGGGVGGGSSNAATALVSLNYLWQANLSIDELAKLGLTLGADVPIFVYGQAAFAEGVGEKITYCEPAEKWFVILKPDDSISTAVIFQDPNLPRNTPKKSLEQLLSEPYKNDCEKVVINHYSNVEKALNWLLQYAPARLTGTGACVFAEFDHESEAQAVFRQKPEAFFGFVAKGLNVSPLHAMLKQLSSTHTHRQSKPEVL</sequence>
<reference evidence="15 16" key="1">
    <citation type="journal article" date="2007" name="Genome Biol.">
        <title>Characterization and modeling of the Haemophilus influenzae core and supragenomes based on the complete genomic sequences of Rd and 12 clinical nontypeable strains.</title>
        <authorList>
            <person name="Hogg J.S."/>
            <person name="Hu F.Z."/>
            <person name="Janto B."/>
            <person name="Boissy R."/>
            <person name="Hayes J."/>
            <person name="Keefe R."/>
            <person name="Post J.C."/>
            <person name="Ehrlich G.D."/>
        </authorList>
    </citation>
    <scope>NUCLEOTIDE SEQUENCE [LARGE SCALE GENOMIC DNA]</scope>
    <source>
        <strain evidence="15">3655</strain>
        <strain evidence="16">NTHi 3655</strain>
    </source>
</reference>
<evidence type="ECO:0000256" key="11">
    <source>
        <dbReference type="HAMAP-Rule" id="MF_00061"/>
    </source>
</evidence>
<comment type="catalytic activity">
    <reaction evidence="11">
        <text>4-CDP-2-C-methyl-D-erythritol + ATP = 4-CDP-2-C-methyl-D-erythritol 2-phosphate + ADP + H(+)</text>
        <dbReference type="Rhea" id="RHEA:18437"/>
        <dbReference type="ChEBI" id="CHEBI:15378"/>
        <dbReference type="ChEBI" id="CHEBI:30616"/>
        <dbReference type="ChEBI" id="CHEBI:57823"/>
        <dbReference type="ChEBI" id="CHEBI:57919"/>
        <dbReference type="ChEBI" id="CHEBI:456216"/>
        <dbReference type="EC" id="2.7.1.148"/>
    </reaction>
</comment>
<evidence type="ECO:0000256" key="4">
    <source>
        <dbReference type="ARBA" id="ARBA00022679"/>
    </source>
</evidence>
<dbReference type="UniPathway" id="UPA00056">
    <property type="reaction ID" value="UER00094"/>
</dbReference>
<comment type="function">
    <text evidence="11">Catalyzes the phosphorylation of the position 2 hydroxy group of 4-diphosphocytidyl-2C-methyl-D-erythritol.</text>
</comment>
<feature type="domain" description="GHMP kinase N-terminal" evidence="12">
    <location>
        <begin position="89"/>
        <end position="167"/>
    </location>
</feature>
<evidence type="ECO:0000256" key="10">
    <source>
        <dbReference type="ARBA" id="ARBA00060636"/>
    </source>
</evidence>
<evidence type="ECO:0000259" key="12">
    <source>
        <dbReference type="Pfam" id="PF00288"/>
    </source>
</evidence>
<dbReference type="GO" id="GO:0019288">
    <property type="term" value="P:isopentenyl diphosphate biosynthetic process, methylerythritol 4-phosphate pathway"/>
    <property type="evidence" value="ECO:0007669"/>
    <property type="project" value="UniProtKB-UniRule"/>
</dbReference>
<comment type="similarity">
    <text evidence="1 11">Belongs to the GHMP kinase family. IspE subfamily.</text>
</comment>
<evidence type="ECO:0000256" key="6">
    <source>
        <dbReference type="ARBA" id="ARBA00022777"/>
    </source>
</evidence>
<dbReference type="Pfam" id="PF00288">
    <property type="entry name" value="GHMP_kinases_N"/>
    <property type="match status" value="1"/>
</dbReference>
<dbReference type="Gene3D" id="3.30.230.10">
    <property type="match status" value="1"/>
</dbReference>
<dbReference type="InterPro" id="IPR020568">
    <property type="entry name" value="Ribosomal_Su5_D2-typ_SF"/>
</dbReference>
<dbReference type="PIRSF" id="PIRSF010376">
    <property type="entry name" value="IspE"/>
    <property type="match status" value="1"/>
</dbReference>
<dbReference type="HAMAP" id="MF_00061">
    <property type="entry name" value="IspE"/>
    <property type="match status" value="1"/>
</dbReference>
<evidence type="ECO:0000256" key="5">
    <source>
        <dbReference type="ARBA" id="ARBA00022741"/>
    </source>
</evidence>
<protein>
    <recommendedName>
        <fullName evidence="3 11">4-diphosphocytidyl-2-C-methyl-D-erythritol kinase</fullName>
        <shortName evidence="11">CMK</shortName>
        <ecNumber evidence="2 11">2.7.1.148</ecNumber>
    </recommendedName>
    <alternativeName>
        <fullName evidence="9 11">4-(cytidine-5'-diphospho)-2-C-methyl-D-erythritol kinase</fullName>
    </alternativeName>
</protein>
<dbReference type="Pfam" id="PF08544">
    <property type="entry name" value="GHMP_kinases_C"/>
    <property type="match status" value="1"/>
</dbReference>
<organism evidence="15 16">
    <name type="scientific">Haemophilus influenzae (strain NTHi 3655)</name>
    <dbReference type="NCBI Taxonomy" id="375177"/>
    <lineage>
        <taxon>Bacteria</taxon>
        <taxon>Pseudomonadati</taxon>
        <taxon>Pseudomonadota</taxon>
        <taxon>Gammaproteobacteria</taxon>
        <taxon>Pasteurellales</taxon>
        <taxon>Pasteurellaceae</taxon>
        <taxon>Haemophilus</taxon>
    </lineage>
</organism>
<dbReference type="InterPro" id="IPR004424">
    <property type="entry name" value="IspE"/>
</dbReference>
<dbReference type="GO" id="GO:0005524">
    <property type="term" value="F:ATP binding"/>
    <property type="evidence" value="ECO:0007669"/>
    <property type="project" value="UniProtKB-UniRule"/>
</dbReference>
<evidence type="ECO:0000256" key="8">
    <source>
        <dbReference type="ARBA" id="ARBA00023229"/>
    </source>
</evidence>
<evidence type="ECO:0000256" key="9">
    <source>
        <dbReference type="ARBA" id="ARBA00032554"/>
    </source>
</evidence>
<dbReference type="EMBL" id="AAZF01000004">
    <property type="protein sequence ID" value="EDJ92813.1"/>
    <property type="molecule type" value="Genomic_DNA"/>
</dbReference>
<evidence type="ECO:0000313" key="15">
    <source>
        <dbReference type="EMBL" id="EDJ92813.1"/>
    </source>
</evidence>
<dbReference type="GO" id="GO:0050515">
    <property type="term" value="F:4-(cytidine 5'-diphospho)-2-C-methyl-D-erythritol kinase activity"/>
    <property type="evidence" value="ECO:0007669"/>
    <property type="project" value="UniProtKB-UniRule"/>
</dbReference>
<comment type="pathway">
    <text evidence="10 11">Isoprenoid biosynthesis; isopentenyl diphosphate biosynthesis via DXP pathway; isopentenyl diphosphate from 1-deoxy-D-xylulose 5-phosphate: step 3/6.</text>
</comment>
<dbReference type="EMBL" id="OV040719">
    <property type="protein sequence ID" value="CAH0451513.1"/>
    <property type="molecule type" value="Genomic_DNA"/>
</dbReference>
<evidence type="ECO:0000313" key="14">
    <source>
        <dbReference type="EMBL" id="CAH0451513.1"/>
    </source>
</evidence>
<keyword evidence="4 11" id="KW-0808">Transferase</keyword>
<dbReference type="InterPro" id="IPR013750">
    <property type="entry name" value="GHMP_kinase_C_dom"/>
</dbReference>
<evidence type="ECO:0000259" key="13">
    <source>
        <dbReference type="Pfam" id="PF08544"/>
    </source>
</evidence>
<dbReference type="PANTHER" id="PTHR43527">
    <property type="entry name" value="4-DIPHOSPHOCYTIDYL-2-C-METHYL-D-ERYTHRITOL KINASE, CHLOROPLASTIC"/>
    <property type="match status" value="1"/>
</dbReference>
<dbReference type="GO" id="GO:0016114">
    <property type="term" value="P:terpenoid biosynthetic process"/>
    <property type="evidence" value="ECO:0007669"/>
    <property type="project" value="UniProtKB-UniRule"/>
</dbReference>
<reference evidence="14" key="3">
    <citation type="submission" date="2024-01" db="EMBL/GenBank/DDBJ databases">
        <authorList>
            <person name="Riesbeck K."/>
        </authorList>
    </citation>
    <scope>NUCLEOTIDE SEQUENCE</scope>
    <source>
        <strain evidence="14">3655</strain>
    </source>
</reference>
<name>A0A0H3PLT4_HAEI3</name>
<dbReference type="AlphaFoldDB" id="A0A0H3PLT4"/>
<dbReference type="SUPFAM" id="SSF55060">
    <property type="entry name" value="GHMP Kinase, C-terminal domain"/>
    <property type="match status" value="1"/>
</dbReference>
<dbReference type="Gene3D" id="3.30.70.890">
    <property type="entry name" value="GHMP kinase, C-terminal domain"/>
    <property type="match status" value="1"/>
</dbReference>
<evidence type="ECO:0000313" key="16">
    <source>
        <dbReference type="Proteomes" id="UP000003185"/>
    </source>
</evidence>
<feature type="active site" evidence="11">
    <location>
        <position position="159"/>
    </location>
</feature>
<dbReference type="Proteomes" id="UP000003185">
    <property type="component" value="Unassembled WGS sequence"/>
</dbReference>